<gene>
    <name evidence="1" type="ORF">ACFS6H_16055</name>
</gene>
<evidence type="ECO:0000313" key="2">
    <source>
        <dbReference type="Proteomes" id="UP001597511"/>
    </source>
</evidence>
<sequence length="280" mass="32013">MKKLLLFCLTLTILLSCKEDKGLSNAKLEGGWLVLYPDHNQLTRDQKKSYAMVQDSVVGLLGLKVLRLDAKGRFSQVDSLYKTPGEWELLPDAVIHITSGGKGLNVFYGKEAVLEKDILKMSEKIDAGAEQVSIVWNLKRITDKKYKPLFTDEGNNWRQRPVTSEDKTAITKRLLDMLEYYSLYYEIVSESTSFFVGQRVHLPFKYYQHGVGMVPFEPESPFASYYYNTEQAQMAYDLLSDGMSELSNYGKYPSGKNYVIEYSMFMTKMKETIAAQQGIK</sequence>
<accession>A0ABW6A786</accession>
<keyword evidence="2" id="KW-1185">Reference proteome</keyword>
<evidence type="ECO:0008006" key="3">
    <source>
        <dbReference type="Google" id="ProtNLM"/>
    </source>
</evidence>
<dbReference type="RefSeq" id="WP_386101154.1">
    <property type="nucleotide sequence ID" value="NZ_JBHUOZ010000003.1"/>
</dbReference>
<dbReference type="PROSITE" id="PS51257">
    <property type="entry name" value="PROKAR_LIPOPROTEIN"/>
    <property type="match status" value="1"/>
</dbReference>
<dbReference type="EMBL" id="JBHUOZ010000003">
    <property type="protein sequence ID" value="MFD2921240.1"/>
    <property type="molecule type" value="Genomic_DNA"/>
</dbReference>
<name>A0ABW6A786_9BACT</name>
<evidence type="ECO:0000313" key="1">
    <source>
        <dbReference type="EMBL" id="MFD2921240.1"/>
    </source>
</evidence>
<dbReference type="Proteomes" id="UP001597511">
    <property type="component" value="Unassembled WGS sequence"/>
</dbReference>
<protein>
    <recommendedName>
        <fullName evidence="3">Lipoprotein</fullName>
    </recommendedName>
</protein>
<comment type="caution">
    <text evidence="1">The sequence shown here is derived from an EMBL/GenBank/DDBJ whole genome shotgun (WGS) entry which is preliminary data.</text>
</comment>
<organism evidence="1 2">
    <name type="scientific">Terrimonas rubra</name>
    <dbReference type="NCBI Taxonomy" id="1035890"/>
    <lineage>
        <taxon>Bacteria</taxon>
        <taxon>Pseudomonadati</taxon>
        <taxon>Bacteroidota</taxon>
        <taxon>Chitinophagia</taxon>
        <taxon>Chitinophagales</taxon>
        <taxon>Chitinophagaceae</taxon>
        <taxon>Terrimonas</taxon>
    </lineage>
</organism>
<proteinExistence type="predicted"/>
<reference evidence="2" key="1">
    <citation type="journal article" date="2019" name="Int. J. Syst. Evol. Microbiol.">
        <title>The Global Catalogue of Microorganisms (GCM) 10K type strain sequencing project: providing services to taxonomists for standard genome sequencing and annotation.</title>
        <authorList>
            <consortium name="The Broad Institute Genomics Platform"/>
            <consortium name="The Broad Institute Genome Sequencing Center for Infectious Disease"/>
            <person name="Wu L."/>
            <person name="Ma J."/>
        </authorList>
    </citation>
    <scope>NUCLEOTIDE SEQUENCE [LARGE SCALE GENOMIC DNA]</scope>
    <source>
        <strain evidence="2">KCTC 23299</strain>
    </source>
</reference>